<gene>
    <name evidence="1" type="ORF">CEXT_792091</name>
</gene>
<organism evidence="1 2">
    <name type="scientific">Caerostris extrusa</name>
    <name type="common">Bark spider</name>
    <name type="synonym">Caerostris bankana</name>
    <dbReference type="NCBI Taxonomy" id="172846"/>
    <lineage>
        <taxon>Eukaryota</taxon>
        <taxon>Metazoa</taxon>
        <taxon>Ecdysozoa</taxon>
        <taxon>Arthropoda</taxon>
        <taxon>Chelicerata</taxon>
        <taxon>Arachnida</taxon>
        <taxon>Araneae</taxon>
        <taxon>Araneomorphae</taxon>
        <taxon>Entelegynae</taxon>
        <taxon>Araneoidea</taxon>
        <taxon>Araneidae</taxon>
        <taxon>Caerostris</taxon>
    </lineage>
</organism>
<reference evidence="1 2" key="1">
    <citation type="submission" date="2021-06" db="EMBL/GenBank/DDBJ databases">
        <title>Caerostris extrusa draft genome.</title>
        <authorList>
            <person name="Kono N."/>
            <person name="Arakawa K."/>
        </authorList>
    </citation>
    <scope>NUCLEOTIDE SEQUENCE [LARGE SCALE GENOMIC DNA]</scope>
</reference>
<protein>
    <submittedName>
        <fullName evidence="1">Uncharacterized protein</fullName>
    </submittedName>
</protein>
<comment type="caution">
    <text evidence="1">The sequence shown here is derived from an EMBL/GenBank/DDBJ whole genome shotgun (WGS) entry which is preliminary data.</text>
</comment>
<dbReference type="AlphaFoldDB" id="A0AAV4TEZ2"/>
<evidence type="ECO:0000313" key="1">
    <source>
        <dbReference type="EMBL" id="GIY43457.1"/>
    </source>
</evidence>
<name>A0AAV4TEZ2_CAEEX</name>
<dbReference type="EMBL" id="BPLR01010979">
    <property type="protein sequence ID" value="GIY43457.1"/>
    <property type="molecule type" value="Genomic_DNA"/>
</dbReference>
<accession>A0AAV4TEZ2</accession>
<keyword evidence="2" id="KW-1185">Reference proteome</keyword>
<dbReference type="Proteomes" id="UP001054945">
    <property type="component" value="Unassembled WGS sequence"/>
</dbReference>
<proteinExistence type="predicted"/>
<sequence length="214" mass="24785">MADDKSRLEIKSTPLSSHQPILFLLQKHSILPFQKICSRTFHKGGREAIDYFSECLSLVTTQHPLPKYLPTKFQNRTKDFAVPIPDRFVFLLQIPHTHQNWDENRLTANDKSRLEIMPLPPPLSTPNDSFPSSKVFHPSFFRKSVIRTFHKVRSDAIHYFSECLLQTTIQTLPLEDNYPFSGHGPISYLGTHFLTLIGQPSIWEWDCDDVQHSK</sequence>
<evidence type="ECO:0000313" key="2">
    <source>
        <dbReference type="Proteomes" id="UP001054945"/>
    </source>
</evidence>